<gene>
    <name evidence="2" type="ORF">LCGC14_1805480</name>
</gene>
<reference evidence="2" key="1">
    <citation type="journal article" date="2015" name="Nature">
        <title>Complex archaea that bridge the gap between prokaryotes and eukaryotes.</title>
        <authorList>
            <person name="Spang A."/>
            <person name="Saw J.H."/>
            <person name="Jorgensen S.L."/>
            <person name="Zaremba-Niedzwiedzka K."/>
            <person name="Martijn J."/>
            <person name="Lind A.E."/>
            <person name="van Eijk R."/>
            <person name="Schleper C."/>
            <person name="Guy L."/>
            <person name="Ettema T.J."/>
        </authorList>
    </citation>
    <scope>NUCLEOTIDE SEQUENCE</scope>
</reference>
<evidence type="ECO:0000256" key="1">
    <source>
        <dbReference type="SAM" id="MobiDB-lite"/>
    </source>
</evidence>
<feature type="compositionally biased region" description="Basic residues" evidence="1">
    <location>
        <begin position="113"/>
        <end position="131"/>
    </location>
</feature>
<dbReference type="EMBL" id="LAZR01017458">
    <property type="protein sequence ID" value="KKM00335.1"/>
    <property type="molecule type" value="Genomic_DNA"/>
</dbReference>
<name>A0A0F9GNA4_9ZZZZ</name>
<feature type="region of interest" description="Disordered" evidence="1">
    <location>
        <begin position="102"/>
        <end position="131"/>
    </location>
</feature>
<sequence length="131" mass="14502">MDNEPRGEVSLKLDGKARTLVFDWDALARLKTELGSDFDVKIGQAGYDFDLDVLALALAIGLRRHWPEVTPEMVKVAGPSLVEVIDKLRQALNLAFYGSKEAPISTVNPPNRQARRASSSKKAKKRRTARA</sequence>
<proteinExistence type="predicted"/>
<organism evidence="2">
    <name type="scientific">marine sediment metagenome</name>
    <dbReference type="NCBI Taxonomy" id="412755"/>
    <lineage>
        <taxon>unclassified sequences</taxon>
        <taxon>metagenomes</taxon>
        <taxon>ecological metagenomes</taxon>
    </lineage>
</organism>
<comment type="caution">
    <text evidence="2">The sequence shown here is derived from an EMBL/GenBank/DDBJ whole genome shotgun (WGS) entry which is preliminary data.</text>
</comment>
<accession>A0A0F9GNA4</accession>
<dbReference type="AlphaFoldDB" id="A0A0F9GNA4"/>
<protein>
    <submittedName>
        <fullName evidence="2">Uncharacterized protein</fullName>
    </submittedName>
</protein>
<evidence type="ECO:0000313" key="2">
    <source>
        <dbReference type="EMBL" id="KKM00335.1"/>
    </source>
</evidence>